<keyword evidence="2" id="KW-1185">Reference proteome</keyword>
<comment type="caution">
    <text evidence="1">The sequence shown here is derived from an EMBL/GenBank/DDBJ whole genome shotgun (WGS) entry which is preliminary data.</text>
</comment>
<accession>A0A9P5CSK6</accession>
<dbReference type="Proteomes" id="UP000803844">
    <property type="component" value="Unassembled WGS sequence"/>
</dbReference>
<gene>
    <name evidence="1" type="ORF">M406DRAFT_105039</name>
</gene>
<dbReference type="AlphaFoldDB" id="A0A9P5CSK6"/>
<organism evidence="1 2">
    <name type="scientific">Cryphonectria parasitica (strain ATCC 38755 / EP155)</name>
    <dbReference type="NCBI Taxonomy" id="660469"/>
    <lineage>
        <taxon>Eukaryota</taxon>
        <taxon>Fungi</taxon>
        <taxon>Dikarya</taxon>
        <taxon>Ascomycota</taxon>
        <taxon>Pezizomycotina</taxon>
        <taxon>Sordariomycetes</taxon>
        <taxon>Sordariomycetidae</taxon>
        <taxon>Diaporthales</taxon>
        <taxon>Cryphonectriaceae</taxon>
        <taxon>Cryphonectria-Endothia species complex</taxon>
        <taxon>Cryphonectria</taxon>
    </lineage>
</organism>
<dbReference type="RefSeq" id="XP_040780660.1">
    <property type="nucleotide sequence ID" value="XM_040915126.1"/>
</dbReference>
<evidence type="ECO:0000313" key="1">
    <source>
        <dbReference type="EMBL" id="KAF3769699.1"/>
    </source>
</evidence>
<name>A0A9P5CSK6_CRYP1</name>
<proteinExistence type="predicted"/>
<protein>
    <submittedName>
        <fullName evidence="1">Uncharacterized protein</fullName>
    </submittedName>
</protein>
<reference evidence="1" key="1">
    <citation type="journal article" date="2020" name="Phytopathology">
        <title>Genome sequence of the chestnut blight fungus Cryphonectria parasitica EP155: A fundamental resource for an archetypical invasive plant pathogen.</title>
        <authorList>
            <person name="Crouch J.A."/>
            <person name="Dawe A."/>
            <person name="Aerts A."/>
            <person name="Barry K."/>
            <person name="Churchill A.C.L."/>
            <person name="Grimwood J."/>
            <person name="Hillman B."/>
            <person name="Milgroom M.G."/>
            <person name="Pangilinan J."/>
            <person name="Smith M."/>
            <person name="Salamov A."/>
            <person name="Schmutz J."/>
            <person name="Yadav J."/>
            <person name="Grigoriev I.V."/>
            <person name="Nuss D."/>
        </authorList>
    </citation>
    <scope>NUCLEOTIDE SEQUENCE</scope>
    <source>
        <strain evidence="1">EP155</strain>
    </source>
</reference>
<dbReference type="EMBL" id="MU032344">
    <property type="protein sequence ID" value="KAF3769699.1"/>
    <property type="molecule type" value="Genomic_DNA"/>
</dbReference>
<dbReference type="GeneID" id="63832255"/>
<sequence length="147" mass="15399">MGIYWASLLQNQAPKAFQELISEVSALSSLGIASTTFHVKNTPLNVPQHIKDIITVATSLYNVESPSKPVTGLARPGLAVINVVPPHTASLALAPGFHQSKKYTPEKREELLGVGYVRLKLAGATKEECDAAAAAAAAGVGDINLPS</sequence>
<evidence type="ECO:0000313" key="2">
    <source>
        <dbReference type="Proteomes" id="UP000803844"/>
    </source>
</evidence>